<dbReference type="Proteomes" id="UP000195557">
    <property type="component" value="Unassembled WGS sequence"/>
</dbReference>
<accession>A0A1Y5IGW8</accession>
<organism evidence="3">
    <name type="scientific">Ostreococcus tauri</name>
    <name type="common">Marine green alga</name>
    <dbReference type="NCBI Taxonomy" id="70448"/>
    <lineage>
        <taxon>Eukaryota</taxon>
        <taxon>Viridiplantae</taxon>
        <taxon>Chlorophyta</taxon>
        <taxon>Mamiellophyceae</taxon>
        <taxon>Mamiellales</taxon>
        <taxon>Bathycoccaceae</taxon>
        <taxon>Ostreococcus</taxon>
    </lineage>
</organism>
<evidence type="ECO:0000256" key="2">
    <source>
        <dbReference type="SAM" id="Phobius"/>
    </source>
</evidence>
<proteinExistence type="predicted"/>
<dbReference type="AlphaFoldDB" id="A0A1Y5IGW8"/>
<keyword evidence="2" id="KW-0812">Transmembrane</keyword>
<keyword evidence="2" id="KW-1133">Transmembrane helix</keyword>
<feature type="region of interest" description="Disordered" evidence="1">
    <location>
        <begin position="71"/>
        <end position="98"/>
    </location>
</feature>
<name>A0A1Y5IGW8_OSTTA</name>
<sequence>MASLFARCVPGSIDALEAAARGMMHAQLALGLLGTSAGFHGSGYLAGVVAMSALGLVAIETSTKALLKVRERDGADGGGEGRGRGARGRGFASECRVE</sequence>
<reference evidence="3" key="1">
    <citation type="submission" date="2017-04" db="EMBL/GenBank/DDBJ databases">
        <title>Population genomics of picophytoplankton unveils novel chromosome hypervariability.</title>
        <authorList>
            <consortium name="DOE Joint Genome Institute"/>
            <person name="Blanc-Mathieu R."/>
            <person name="Krasovec M."/>
            <person name="Hebrard M."/>
            <person name="Yau S."/>
            <person name="Desgranges E."/>
            <person name="Martin J."/>
            <person name="Schackwitz W."/>
            <person name="Kuo A."/>
            <person name="Salin G."/>
            <person name="Donnadieu C."/>
            <person name="Desdevises Y."/>
            <person name="Sanchez-Ferandin S."/>
            <person name="Moreau H."/>
            <person name="Rivals E."/>
            <person name="Grigoriev I.V."/>
            <person name="Grimsley N."/>
            <person name="Eyre-Walker A."/>
            <person name="Piganeau G."/>
        </authorList>
    </citation>
    <scope>NUCLEOTIDE SEQUENCE [LARGE SCALE GENOMIC DNA]</scope>
    <source>
        <strain evidence="3">RCC 1115</strain>
    </source>
</reference>
<evidence type="ECO:0000256" key="1">
    <source>
        <dbReference type="SAM" id="MobiDB-lite"/>
    </source>
</evidence>
<feature type="transmembrane region" description="Helical" evidence="2">
    <location>
        <begin position="41"/>
        <end position="59"/>
    </location>
</feature>
<feature type="compositionally biased region" description="Basic and acidic residues" evidence="1">
    <location>
        <begin position="71"/>
        <end position="83"/>
    </location>
</feature>
<gene>
    <name evidence="3" type="ORF">BE221DRAFT_71828</name>
</gene>
<evidence type="ECO:0000313" key="3">
    <source>
        <dbReference type="EMBL" id="OUS47424.1"/>
    </source>
</evidence>
<protein>
    <submittedName>
        <fullName evidence="3">Uncharacterized protein</fullName>
    </submittedName>
</protein>
<keyword evidence="2" id="KW-0472">Membrane</keyword>
<dbReference type="EMBL" id="KZ155778">
    <property type="protein sequence ID" value="OUS47424.1"/>
    <property type="molecule type" value="Genomic_DNA"/>
</dbReference>